<name>A0AA41VUV9_PAPNU</name>
<dbReference type="Proteomes" id="UP001177140">
    <property type="component" value="Unassembled WGS sequence"/>
</dbReference>
<evidence type="ECO:0000313" key="2">
    <source>
        <dbReference type="EMBL" id="MCL7047946.1"/>
    </source>
</evidence>
<feature type="region of interest" description="Disordered" evidence="1">
    <location>
        <begin position="19"/>
        <end position="79"/>
    </location>
</feature>
<organism evidence="2 3">
    <name type="scientific">Papaver nudicaule</name>
    <name type="common">Iceland poppy</name>
    <dbReference type="NCBI Taxonomy" id="74823"/>
    <lineage>
        <taxon>Eukaryota</taxon>
        <taxon>Viridiplantae</taxon>
        <taxon>Streptophyta</taxon>
        <taxon>Embryophyta</taxon>
        <taxon>Tracheophyta</taxon>
        <taxon>Spermatophyta</taxon>
        <taxon>Magnoliopsida</taxon>
        <taxon>Ranunculales</taxon>
        <taxon>Papaveraceae</taxon>
        <taxon>Papaveroideae</taxon>
        <taxon>Papaver</taxon>
    </lineage>
</organism>
<dbReference type="AlphaFoldDB" id="A0AA41VUV9"/>
<dbReference type="EMBL" id="JAJJMA010299021">
    <property type="protein sequence ID" value="MCL7047946.1"/>
    <property type="molecule type" value="Genomic_DNA"/>
</dbReference>
<sequence>MASIQINAFSTASSLRIKPNGLRRTNQNSIIRAAGKKPPQINSVSTMSQSEASFTRKAETNSSNKAQQKDTDTGFATGQ</sequence>
<proteinExistence type="predicted"/>
<reference evidence="2" key="1">
    <citation type="submission" date="2022-03" db="EMBL/GenBank/DDBJ databases">
        <title>A functionally conserved STORR gene fusion in Papaver species that diverged 16.8 million years ago.</title>
        <authorList>
            <person name="Catania T."/>
        </authorList>
    </citation>
    <scope>NUCLEOTIDE SEQUENCE</scope>
    <source>
        <strain evidence="2">S-191538</strain>
    </source>
</reference>
<accession>A0AA41VUV9</accession>
<evidence type="ECO:0000256" key="1">
    <source>
        <dbReference type="SAM" id="MobiDB-lite"/>
    </source>
</evidence>
<keyword evidence="3" id="KW-1185">Reference proteome</keyword>
<evidence type="ECO:0000313" key="3">
    <source>
        <dbReference type="Proteomes" id="UP001177140"/>
    </source>
</evidence>
<protein>
    <submittedName>
        <fullName evidence="2">Uncharacterized protein</fullName>
    </submittedName>
</protein>
<gene>
    <name evidence="2" type="ORF">MKW94_005684</name>
</gene>
<feature type="compositionally biased region" description="Polar residues" evidence="1">
    <location>
        <begin position="40"/>
        <end position="53"/>
    </location>
</feature>
<comment type="caution">
    <text evidence="2">The sequence shown here is derived from an EMBL/GenBank/DDBJ whole genome shotgun (WGS) entry which is preliminary data.</text>
</comment>